<dbReference type="PANTHER" id="PTHR12788">
    <property type="entry name" value="PROTEIN-TYROSINE SULFOTRANSFERASE 2"/>
    <property type="match status" value="1"/>
</dbReference>
<dbReference type="STRING" id="10195.A0A3M7QQW1"/>
<dbReference type="Pfam" id="PF13469">
    <property type="entry name" value="Sulfotransfer_3"/>
    <property type="match status" value="1"/>
</dbReference>
<dbReference type="InterPro" id="IPR026634">
    <property type="entry name" value="TPST-like"/>
</dbReference>
<accession>A0A3M7QQW1</accession>
<dbReference type="Gene3D" id="3.40.50.300">
    <property type="entry name" value="P-loop containing nucleotide triphosphate hydrolases"/>
    <property type="match status" value="1"/>
</dbReference>
<keyword evidence="6" id="KW-1133">Transmembrane helix</keyword>
<keyword evidence="6" id="KW-0812">Transmembrane</keyword>
<gene>
    <name evidence="7" type="ORF">BpHYR1_032178</name>
</gene>
<keyword evidence="3 5" id="KW-0808">Transferase</keyword>
<organism evidence="7 8">
    <name type="scientific">Brachionus plicatilis</name>
    <name type="common">Marine rotifer</name>
    <name type="synonym">Brachionus muelleri</name>
    <dbReference type="NCBI Taxonomy" id="10195"/>
    <lineage>
        <taxon>Eukaryota</taxon>
        <taxon>Metazoa</taxon>
        <taxon>Spiralia</taxon>
        <taxon>Gnathifera</taxon>
        <taxon>Rotifera</taxon>
        <taxon>Eurotatoria</taxon>
        <taxon>Monogononta</taxon>
        <taxon>Pseudotrocha</taxon>
        <taxon>Ploima</taxon>
        <taxon>Brachionidae</taxon>
        <taxon>Brachionus</taxon>
    </lineage>
</organism>
<evidence type="ECO:0000256" key="2">
    <source>
        <dbReference type="ARBA" id="ARBA00013262"/>
    </source>
</evidence>
<dbReference type="GO" id="GO:0005794">
    <property type="term" value="C:Golgi apparatus"/>
    <property type="evidence" value="ECO:0007669"/>
    <property type="project" value="TreeGrafter"/>
</dbReference>
<evidence type="ECO:0000256" key="3">
    <source>
        <dbReference type="ARBA" id="ARBA00022679"/>
    </source>
</evidence>
<protein>
    <recommendedName>
        <fullName evidence="2 5">Protein-tyrosine sulfotransferase</fullName>
        <ecNumber evidence="2 5">2.8.2.20</ecNumber>
    </recommendedName>
</protein>
<dbReference type="EC" id="2.8.2.20" evidence="2 5"/>
<dbReference type="SUPFAM" id="SSF52540">
    <property type="entry name" value="P-loop containing nucleoside triphosphate hydrolases"/>
    <property type="match status" value="1"/>
</dbReference>
<comment type="caution">
    <text evidence="7">The sequence shown here is derived from an EMBL/GenBank/DDBJ whole genome shotgun (WGS) entry which is preliminary data.</text>
</comment>
<dbReference type="Proteomes" id="UP000276133">
    <property type="component" value="Unassembled WGS sequence"/>
</dbReference>
<dbReference type="PANTHER" id="PTHR12788:SF10">
    <property type="entry name" value="PROTEIN-TYROSINE SULFOTRANSFERASE"/>
    <property type="match status" value="1"/>
</dbReference>
<evidence type="ECO:0000313" key="8">
    <source>
        <dbReference type="Proteomes" id="UP000276133"/>
    </source>
</evidence>
<feature type="transmembrane region" description="Helical" evidence="6">
    <location>
        <begin position="7"/>
        <end position="25"/>
    </location>
</feature>
<keyword evidence="6" id="KW-0472">Membrane</keyword>
<proteinExistence type="inferred from homology"/>
<name>A0A3M7QQW1_BRAPC</name>
<dbReference type="GO" id="GO:0008476">
    <property type="term" value="F:protein-tyrosine sulfotransferase activity"/>
    <property type="evidence" value="ECO:0007669"/>
    <property type="project" value="UniProtKB-EC"/>
</dbReference>
<dbReference type="OrthoDB" id="545675at2759"/>
<keyword evidence="8" id="KW-1185">Reference proteome</keyword>
<dbReference type="InterPro" id="IPR027417">
    <property type="entry name" value="P-loop_NTPase"/>
</dbReference>
<evidence type="ECO:0000256" key="6">
    <source>
        <dbReference type="SAM" id="Phobius"/>
    </source>
</evidence>
<reference evidence="7 8" key="1">
    <citation type="journal article" date="2018" name="Sci. Rep.">
        <title>Genomic signatures of local adaptation to the degree of environmental predictability in rotifers.</title>
        <authorList>
            <person name="Franch-Gras L."/>
            <person name="Hahn C."/>
            <person name="Garcia-Roger E.M."/>
            <person name="Carmona M.J."/>
            <person name="Serra M."/>
            <person name="Gomez A."/>
        </authorList>
    </citation>
    <scope>NUCLEOTIDE SEQUENCE [LARGE SCALE GENOMIC DNA]</scope>
    <source>
        <strain evidence="7">HYR1</strain>
    </source>
</reference>
<evidence type="ECO:0000256" key="4">
    <source>
        <dbReference type="ARBA" id="ARBA00048460"/>
    </source>
</evidence>
<evidence type="ECO:0000256" key="1">
    <source>
        <dbReference type="ARBA" id="ARBA00009988"/>
    </source>
</evidence>
<evidence type="ECO:0000313" key="7">
    <source>
        <dbReference type="EMBL" id="RNA13599.1"/>
    </source>
</evidence>
<comment type="catalytic activity">
    <reaction evidence="4 5">
        <text>L-tyrosyl-[protein] + 3'-phosphoadenylyl sulfate = O-sulfo-L-tyrosine-[protein] + adenosine 3',5'-bisphosphate + H(+)</text>
        <dbReference type="Rhea" id="RHEA:16801"/>
        <dbReference type="Rhea" id="RHEA-COMP:10136"/>
        <dbReference type="Rhea" id="RHEA-COMP:11688"/>
        <dbReference type="ChEBI" id="CHEBI:15378"/>
        <dbReference type="ChEBI" id="CHEBI:46858"/>
        <dbReference type="ChEBI" id="CHEBI:58339"/>
        <dbReference type="ChEBI" id="CHEBI:58343"/>
        <dbReference type="ChEBI" id="CHEBI:65286"/>
        <dbReference type="EC" id="2.8.2.20"/>
    </reaction>
</comment>
<comment type="similarity">
    <text evidence="1 5">Belongs to the protein sulfotransferase family.</text>
</comment>
<evidence type="ECO:0000256" key="5">
    <source>
        <dbReference type="RuleBase" id="RU365018"/>
    </source>
</evidence>
<sequence length="328" mass="38791">MLKILSNIFLWILSILVFIKLIYVIENHSSCPQAPYITEETNIDIGASQIRAPKIKRTYSYNRQLPLIFVAGIPASGLELMRLFLNQNPLIRCGRETEIISDLIYRRHEWVHSKIERERLRHAGMTSDLIDDSVSAFILETLLKHDKIADFLCNKDPDIFLYARYIKKIFPNVKFILMVRDPLSTVDSLLRKGAHFSRIHFLNNFEEGLSTWNKIMDDYIKDCRFLGENVCKIVFYEKLILNTNKTVADVEKFLNVDKPYKKLFKNLTDINLNPIQINKRQLFKWQRRMSSKLWNMLNDIVSNIRQFGYDYTERLPLYSIYDNLTFTF</sequence>
<dbReference type="AlphaFoldDB" id="A0A3M7QQW1"/>
<comment type="function">
    <text evidence="5">Catalyzes the O-sulfation of tyrosine residues within acidic motifs of polypeptides, using 3'-phosphoadenylyl sulfate (PAPS) as cosubstrate.</text>
</comment>
<dbReference type="EMBL" id="REGN01005371">
    <property type="protein sequence ID" value="RNA13599.1"/>
    <property type="molecule type" value="Genomic_DNA"/>
</dbReference>